<evidence type="ECO:0000256" key="2">
    <source>
        <dbReference type="ARBA" id="ARBA00023082"/>
    </source>
</evidence>
<dbReference type="Pfam" id="PF04545">
    <property type="entry name" value="Sigma70_r4"/>
    <property type="match status" value="1"/>
</dbReference>
<accession>A0ABV7YIP5</accession>
<proteinExistence type="predicted"/>
<dbReference type="Gene3D" id="1.10.10.10">
    <property type="entry name" value="Winged helix-like DNA-binding domain superfamily/Winged helix DNA-binding domain"/>
    <property type="match status" value="2"/>
</dbReference>
<dbReference type="PANTHER" id="PTHR30385">
    <property type="entry name" value="SIGMA FACTOR F FLAGELLAR"/>
    <property type="match status" value="1"/>
</dbReference>
<evidence type="ECO:0000259" key="6">
    <source>
        <dbReference type="Pfam" id="PF04542"/>
    </source>
</evidence>
<dbReference type="PRINTS" id="PR00046">
    <property type="entry name" value="SIGMA70FCT"/>
</dbReference>
<feature type="domain" description="RNA polymerase sigma-70 region 2" evidence="6">
    <location>
        <begin position="44"/>
        <end position="113"/>
    </location>
</feature>
<keyword evidence="9" id="KW-1185">Reference proteome</keyword>
<evidence type="ECO:0000259" key="5">
    <source>
        <dbReference type="Pfam" id="PF04539"/>
    </source>
</evidence>
<comment type="caution">
    <text evidence="8">The sequence shown here is derived from an EMBL/GenBank/DDBJ whole genome shotgun (WGS) entry which is preliminary data.</text>
</comment>
<dbReference type="PIRSF" id="PIRSF000770">
    <property type="entry name" value="RNA_pol_sigma-SigE/K"/>
    <property type="match status" value="1"/>
</dbReference>
<dbReference type="NCBIfam" id="TIGR02937">
    <property type="entry name" value="sigma70-ECF"/>
    <property type="match status" value="1"/>
</dbReference>
<sequence length="264" mass="30072">MTATIVARPTRDAHGQRTETKRLFRELSQPQTDEWERQSIRDELILLHLPLVEHIARRYRNRNEPLEDLIQVGTIGLIKATDRFDPTRGVEFSTYATPTILGEIKRHFRDKGWSVRVPRRLQELRMSLSAATTTLTQQLGRSPTIAELAERIGVSEENVLEGLESANAYATVPLDTPDNSDDSLQLSARLGTIDPGLECVDNRQSLRPLLEQLPERDRKILLMRFFKGMTQSQIGTELGISQMHVSRLLARTLGQLREQLLTED</sequence>
<dbReference type="Gene3D" id="1.20.120.1810">
    <property type="match status" value="1"/>
</dbReference>
<feature type="domain" description="RNA polymerase sigma-70 region 3" evidence="5">
    <location>
        <begin position="126"/>
        <end position="185"/>
    </location>
</feature>
<dbReference type="PANTHER" id="PTHR30385:SF4">
    <property type="entry name" value="RNA POLYMERASE SIGMA-E FACTOR"/>
    <property type="match status" value="1"/>
</dbReference>
<dbReference type="InterPro" id="IPR007630">
    <property type="entry name" value="RNA_pol_sigma70_r4"/>
</dbReference>
<evidence type="ECO:0000256" key="4">
    <source>
        <dbReference type="ARBA" id="ARBA00023163"/>
    </source>
</evidence>
<dbReference type="RefSeq" id="WP_205115045.1">
    <property type="nucleotide sequence ID" value="NZ_JAFBCM010000001.1"/>
</dbReference>
<evidence type="ECO:0000313" key="9">
    <source>
        <dbReference type="Proteomes" id="UP001595699"/>
    </source>
</evidence>
<dbReference type="InterPro" id="IPR007624">
    <property type="entry name" value="RNA_pol_sigma70_r3"/>
</dbReference>
<evidence type="ECO:0000256" key="1">
    <source>
        <dbReference type="ARBA" id="ARBA00023015"/>
    </source>
</evidence>
<gene>
    <name evidence="8" type="ORF">ACFOUW_25590</name>
</gene>
<dbReference type="InterPro" id="IPR013325">
    <property type="entry name" value="RNA_pol_sigma_r2"/>
</dbReference>
<protein>
    <submittedName>
        <fullName evidence="8">RNA polymerase sigma factor SigF</fullName>
    </submittedName>
</protein>
<name>A0ABV7YIP5_9ACTN</name>
<evidence type="ECO:0000256" key="3">
    <source>
        <dbReference type="ARBA" id="ARBA00023125"/>
    </source>
</evidence>
<dbReference type="SUPFAM" id="SSF88659">
    <property type="entry name" value="Sigma3 and sigma4 domains of RNA polymerase sigma factors"/>
    <property type="match status" value="2"/>
</dbReference>
<keyword evidence="4" id="KW-0804">Transcription</keyword>
<dbReference type="Proteomes" id="UP001595699">
    <property type="component" value="Unassembled WGS sequence"/>
</dbReference>
<dbReference type="Pfam" id="PF04542">
    <property type="entry name" value="Sigma70_r2"/>
    <property type="match status" value="1"/>
</dbReference>
<keyword evidence="1" id="KW-0805">Transcription regulation</keyword>
<dbReference type="InterPro" id="IPR014322">
    <property type="entry name" value="RNA_pol_sigma-B/F/G"/>
</dbReference>
<reference evidence="9" key="1">
    <citation type="journal article" date="2019" name="Int. J. Syst. Evol. Microbiol.">
        <title>The Global Catalogue of Microorganisms (GCM) 10K type strain sequencing project: providing services to taxonomists for standard genome sequencing and annotation.</title>
        <authorList>
            <consortium name="The Broad Institute Genomics Platform"/>
            <consortium name="The Broad Institute Genome Sequencing Center for Infectious Disease"/>
            <person name="Wu L."/>
            <person name="Ma J."/>
        </authorList>
    </citation>
    <scope>NUCLEOTIDE SEQUENCE [LARGE SCALE GENOMIC DNA]</scope>
    <source>
        <strain evidence="9">CGMCC 4.7241</strain>
    </source>
</reference>
<keyword evidence="3" id="KW-0238">DNA-binding</keyword>
<dbReference type="EMBL" id="JBHRZH010000023">
    <property type="protein sequence ID" value="MFC3764234.1"/>
    <property type="molecule type" value="Genomic_DNA"/>
</dbReference>
<organism evidence="8 9">
    <name type="scientific">Tenggerimyces flavus</name>
    <dbReference type="NCBI Taxonomy" id="1708749"/>
    <lineage>
        <taxon>Bacteria</taxon>
        <taxon>Bacillati</taxon>
        <taxon>Actinomycetota</taxon>
        <taxon>Actinomycetes</taxon>
        <taxon>Propionibacteriales</taxon>
        <taxon>Nocardioidaceae</taxon>
        <taxon>Tenggerimyces</taxon>
    </lineage>
</organism>
<keyword evidence="2" id="KW-0731">Sigma factor</keyword>
<evidence type="ECO:0000313" key="8">
    <source>
        <dbReference type="EMBL" id="MFC3764234.1"/>
    </source>
</evidence>
<dbReference type="InterPro" id="IPR036388">
    <property type="entry name" value="WH-like_DNA-bd_sf"/>
</dbReference>
<feature type="domain" description="RNA polymerase sigma-70 region 4" evidence="7">
    <location>
        <begin position="209"/>
        <end position="258"/>
    </location>
</feature>
<dbReference type="InterPro" id="IPR014284">
    <property type="entry name" value="RNA_pol_sigma-70_dom"/>
</dbReference>
<dbReference type="Pfam" id="PF04539">
    <property type="entry name" value="Sigma70_r3"/>
    <property type="match status" value="1"/>
</dbReference>
<dbReference type="CDD" id="cd06171">
    <property type="entry name" value="Sigma70_r4"/>
    <property type="match status" value="1"/>
</dbReference>
<dbReference type="InterPro" id="IPR007627">
    <property type="entry name" value="RNA_pol_sigma70_r2"/>
</dbReference>
<dbReference type="InterPro" id="IPR000943">
    <property type="entry name" value="RNA_pol_sigma70"/>
</dbReference>
<evidence type="ECO:0000259" key="7">
    <source>
        <dbReference type="Pfam" id="PF04545"/>
    </source>
</evidence>
<dbReference type="InterPro" id="IPR013324">
    <property type="entry name" value="RNA_pol_sigma_r3/r4-like"/>
</dbReference>
<dbReference type="NCBIfam" id="TIGR02980">
    <property type="entry name" value="SigBFG"/>
    <property type="match status" value="1"/>
</dbReference>
<dbReference type="SUPFAM" id="SSF88946">
    <property type="entry name" value="Sigma2 domain of RNA polymerase sigma factors"/>
    <property type="match status" value="1"/>
</dbReference>